<evidence type="ECO:0000313" key="3">
    <source>
        <dbReference type="Proteomes" id="UP001196413"/>
    </source>
</evidence>
<keyword evidence="3" id="KW-1185">Reference proteome</keyword>
<name>A0AAD5QI21_PARTN</name>
<accession>A0AAD5QI21</accession>
<evidence type="ECO:0000313" key="2">
    <source>
        <dbReference type="EMBL" id="KAJ1349075.1"/>
    </source>
</evidence>
<proteinExistence type="predicted"/>
<feature type="region of interest" description="Disordered" evidence="1">
    <location>
        <begin position="31"/>
        <end position="53"/>
    </location>
</feature>
<dbReference type="AlphaFoldDB" id="A0AAD5QI21"/>
<comment type="caution">
    <text evidence="2">The sequence shown here is derived from an EMBL/GenBank/DDBJ whole genome shotgun (WGS) entry which is preliminary data.</text>
</comment>
<sequence length="87" mass="10547">MSQKETKIEYCCYLGNIYEQRYDNKIRTTREVREGSGLRKQKKDKDDTKVGKEKEVEKNCYNEKNHRTLEEKFVTTQDFFQEIPTQE</sequence>
<protein>
    <submittedName>
        <fullName evidence="2">Uncharacterized protein</fullName>
    </submittedName>
</protein>
<organism evidence="2 3">
    <name type="scientific">Parelaphostrongylus tenuis</name>
    <name type="common">Meningeal worm</name>
    <dbReference type="NCBI Taxonomy" id="148309"/>
    <lineage>
        <taxon>Eukaryota</taxon>
        <taxon>Metazoa</taxon>
        <taxon>Ecdysozoa</taxon>
        <taxon>Nematoda</taxon>
        <taxon>Chromadorea</taxon>
        <taxon>Rhabditida</taxon>
        <taxon>Rhabditina</taxon>
        <taxon>Rhabditomorpha</taxon>
        <taxon>Strongyloidea</taxon>
        <taxon>Metastrongylidae</taxon>
        <taxon>Parelaphostrongylus</taxon>
    </lineage>
</organism>
<dbReference type="EMBL" id="JAHQIW010000605">
    <property type="protein sequence ID" value="KAJ1349075.1"/>
    <property type="molecule type" value="Genomic_DNA"/>
</dbReference>
<gene>
    <name evidence="2" type="ORF">KIN20_004522</name>
</gene>
<evidence type="ECO:0000256" key="1">
    <source>
        <dbReference type="SAM" id="MobiDB-lite"/>
    </source>
</evidence>
<dbReference type="Proteomes" id="UP001196413">
    <property type="component" value="Unassembled WGS sequence"/>
</dbReference>
<reference evidence="2" key="1">
    <citation type="submission" date="2021-06" db="EMBL/GenBank/DDBJ databases">
        <title>Parelaphostrongylus tenuis whole genome reference sequence.</title>
        <authorList>
            <person name="Garwood T.J."/>
            <person name="Larsen P.A."/>
            <person name="Fountain-Jones N.M."/>
            <person name="Garbe J.R."/>
            <person name="Macchietto M.G."/>
            <person name="Kania S.A."/>
            <person name="Gerhold R.W."/>
            <person name="Richards J.E."/>
            <person name="Wolf T.M."/>
        </authorList>
    </citation>
    <scope>NUCLEOTIDE SEQUENCE</scope>
    <source>
        <strain evidence="2">MNPRO001-30</strain>
        <tissue evidence="2">Meninges</tissue>
    </source>
</reference>